<feature type="transmembrane region" description="Helical" evidence="7">
    <location>
        <begin position="26"/>
        <end position="48"/>
    </location>
</feature>
<gene>
    <name evidence="10" type="ORF">HDF17_001958</name>
</gene>
<dbReference type="GO" id="GO:0005886">
    <property type="term" value="C:plasma membrane"/>
    <property type="evidence" value="ECO:0007669"/>
    <property type="project" value="UniProtKB-SubCell"/>
</dbReference>
<evidence type="ECO:0000256" key="7">
    <source>
        <dbReference type="SAM" id="Phobius"/>
    </source>
</evidence>
<evidence type="ECO:0000256" key="4">
    <source>
        <dbReference type="ARBA" id="ARBA00022989"/>
    </source>
</evidence>
<keyword evidence="5 7" id="KW-0472">Membrane</keyword>
<keyword evidence="3 7" id="KW-0812">Transmembrane</keyword>
<dbReference type="Pfam" id="PF12704">
    <property type="entry name" value="MacB_PCD"/>
    <property type="match status" value="2"/>
</dbReference>
<feature type="domain" description="ABC3 transporter permease C-terminal" evidence="8">
    <location>
        <begin position="316"/>
        <end position="434"/>
    </location>
</feature>
<evidence type="ECO:0000259" key="9">
    <source>
        <dbReference type="Pfam" id="PF12704"/>
    </source>
</evidence>
<feature type="transmembrane region" description="Helical" evidence="7">
    <location>
        <begin position="719"/>
        <end position="745"/>
    </location>
</feature>
<keyword evidence="2" id="KW-1003">Cell membrane</keyword>
<keyword evidence="11" id="KW-1185">Reference proteome</keyword>
<dbReference type="EMBL" id="JACCCW010000002">
    <property type="protein sequence ID" value="NYF79638.1"/>
    <property type="molecule type" value="Genomic_DNA"/>
</dbReference>
<dbReference type="Proteomes" id="UP000589520">
    <property type="component" value="Unassembled WGS sequence"/>
</dbReference>
<dbReference type="AlphaFoldDB" id="A0A7Y9PIB6"/>
<feature type="transmembrane region" description="Helical" evidence="7">
    <location>
        <begin position="360"/>
        <end position="383"/>
    </location>
</feature>
<evidence type="ECO:0000259" key="8">
    <source>
        <dbReference type="Pfam" id="PF02687"/>
    </source>
</evidence>
<dbReference type="GO" id="GO:0022857">
    <property type="term" value="F:transmembrane transporter activity"/>
    <property type="evidence" value="ECO:0007669"/>
    <property type="project" value="TreeGrafter"/>
</dbReference>
<dbReference type="InterPro" id="IPR025857">
    <property type="entry name" value="MacB_PCD"/>
</dbReference>
<feature type="transmembrane region" description="Helical" evidence="7">
    <location>
        <begin position="457"/>
        <end position="477"/>
    </location>
</feature>
<reference evidence="10 11" key="1">
    <citation type="submission" date="2020-07" db="EMBL/GenBank/DDBJ databases">
        <title>Genomic Encyclopedia of Type Strains, Phase IV (KMG-V): Genome sequencing to study the core and pangenomes of soil and plant-associated prokaryotes.</title>
        <authorList>
            <person name="Whitman W."/>
        </authorList>
    </citation>
    <scope>NUCLEOTIDE SEQUENCE [LARGE SCALE GENOMIC DNA]</scope>
    <source>
        <strain evidence="10 11">X4EP2</strain>
    </source>
</reference>
<dbReference type="InterPro" id="IPR050250">
    <property type="entry name" value="Macrolide_Exporter_MacB"/>
</dbReference>
<evidence type="ECO:0000256" key="3">
    <source>
        <dbReference type="ARBA" id="ARBA00022692"/>
    </source>
</evidence>
<sequence>MQFSWLQNVAQDTQYGARQLLRSPGFALTAILTLALGIGANTAIFSLLDQALLRSLPVRDPQQLVVLEGTGKAWEGHSSSHGGDQEAYFSYPMYSDLRDQNKAFQGLIATSPSELSMTWHNAAEIASSEIVSGNYFTVLGAQAYKGRLLTQSDDGAPGANPVAVLSYDFWKNHLGAETNIVGQSLALNGHPFEVIGIAAPGFHSAVWGETPKLFVPMSMLEQVIPGQDKRLSNHKDRWLNILGRLHEGESTEQAQAAMAPLWHALRAEELKALGHEPPRFVLEFLTNSRMLVLPGARGFSYSRDDLQEPLLVVMGMAILVLLISSVNVASLLLVRSAGRVREFSLRVALGARNGRIVGQLLLEGLMIGVLGGTVGLLLAPIALRVLVHRLSGPGDSSYSFSSALDTRTLLFNFGAAVVVSLCFSLAPALQLRRPELTTTLRESSSTGSGGLLSLRRVIVCLQIGLSVLLLVASGLFVRTMQKLRAVDVGFNTNHIVGFGIRPNLAGYTPEKIPALQQHIVDTLSAIPGIEGVAATDDSLFTGSTHGGNISIDGYTPAPDEDIDIEKTAINPAFFSTMQVPLLAGRTFSETDGETSPKVAIVNESFARHFFGSVRNALGHHLVEGDPTKLVFDTEVIGVVRDYKHTGIRDLPEPTLYRPLKQSPTQAVRETYLYLRTATAPADSFQAIRHAMQQLDPTLAFDTMNTMDQQIDEALRDDSIVTLLAVSFGVLATLLAGVGLYGVLAYSTAQRTKEIGIRIALGSSRLAISRIVLIDVLRLAGVGIAIALPLAYGLSHLLRSQLFGVSPADPVTLATTILLVAGVALVAALLPAYRASSTNPMDALHTE</sequence>
<dbReference type="PANTHER" id="PTHR30572:SF4">
    <property type="entry name" value="ABC TRANSPORTER PERMEASE YTRF"/>
    <property type="match status" value="1"/>
</dbReference>
<feature type="domain" description="MacB-like periplasmic core" evidence="9">
    <location>
        <begin position="28"/>
        <end position="259"/>
    </location>
</feature>
<evidence type="ECO:0000256" key="2">
    <source>
        <dbReference type="ARBA" id="ARBA00022475"/>
    </source>
</evidence>
<evidence type="ECO:0000256" key="1">
    <source>
        <dbReference type="ARBA" id="ARBA00004651"/>
    </source>
</evidence>
<dbReference type="InterPro" id="IPR003838">
    <property type="entry name" value="ABC3_permease_C"/>
</dbReference>
<evidence type="ECO:0000313" key="10">
    <source>
        <dbReference type="EMBL" id="NYF79638.1"/>
    </source>
</evidence>
<dbReference type="RefSeq" id="WP_179490423.1">
    <property type="nucleotide sequence ID" value="NZ_JACCCW010000002.1"/>
</dbReference>
<feature type="transmembrane region" description="Helical" evidence="7">
    <location>
        <begin position="409"/>
        <end position="431"/>
    </location>
</feature>
<accession>A0A7Y9PIB6</accession>
<evidence type="ECO:0000256" key="6">
    <source>
        <dbReference type="ARBA" id="ARBA00038076"/>
    </source>
</evidence>
<feature type="domain" description="MacB-like periplasmic core" evidence="9">
    <location>
        <begin position="463"/>
        <end position="693"/>
    </location>
</feature>
<name>A0A7Y9PIB6_9BACT</name>
<feature type="transmembrane region" description="Helical" evidence="7">
    <location>
        <begin position="811"/>
        <end position="832"/>
    </location>
</feature>
<comment type="caution">
    <text evidence="10">The sequence shown here is derived from an EMBL/GenBank/DDBJ whole genome shotgun (WGS) entry which is preliminary data.</text>
</comment>
<dbReference type="Pfam" id="PF02687">
    <property type="entry name" value="FtsX"/>
    <property type="match status" value="2"/>
</dbReference>
<comment type="similarity">
    <text evidence="6">Belongs to the ABC-4 integral membrane protein family.</text>
</comment>
<comment type="subcellular location">
    <subcellularLocation>
        <location evidence="1">Cell membrane</location>
        <topology evidence="1">Multi-pass membrane protein</topology>
    </subcellularLocation>
</comment>
<dbReference type="InterPro" id="IPR017800">
    <property type="entry name" value="ADOP"/>
</dbReference>
<feature type="transmembrane region" description="Helical" evidence="7">
    <location>
        <begin position="766"/>
        <end position="791"/>
    </location>
</feature>
<evidence type="ECO:0000256" key="5">
    <source>
        <dbReference type="ARBA" id="ARBA00023136"/>
    </source>
</evidence>
<keyword evidence="4 7" id="KW-1133">Transmembrane helix</keyword>
<dbReference type="NCBIfam" id="TIGR03434">
    <property type="entry name" value="ADOP"/>
    <property type="match status" value="1"/>
</dbReference>
<dbReference type="PANTHER" id="PTHR30572">
    <property type="entry name" value="MEMBRANE COMPONENT OF TRANSPORTER-RELATED"/>
    <property type="match status" value="1"/>
</dbReference>
<evidence type="ECO:0000313" key="11">
    <source>
        <dbReference type="Proteomes" id="UP000589520"/>
    </source>
</evidence>
<feature type="domain" description="ABC3 transporter permease C-terminal" evidence="8">
    <location>
        <begin position="726"/>
        <end position="839"/>
    </location>
</feature>
<organism evidence="10 11">
    <name type="scientific">Granulicella arctica</name>
    <dbReference type="NCBI Taxonomy" id="940613"/>
    <lineage>
        <taxon>Bacteria</taxon>
        <taxon>Pseudomonadati</taxon>
        <taxon>Acidobacteriota</taxon>
        <taxon>Terriglobia</taxon>
        <taxon>Terriglobales</taxon>
        <taxon>Acidobacteriaceae</taxon>
        <taxon>Granulicella</taxon>
    </lineage>
</organism>
<proteinExistence type="inferred from homology"/>
<feature type="transmembrane region" description="Helical" evidence="7">
    <location>
        <begin position="310"/>
        <end position="334"/>
    </location>
</feature>
<protein>
    <submittedName>
        <fullName evidence="10">Putative permease</fullName>
    </submittedName>
</protein>